<evidence type="ECO:0000256" key="7">
    <source>
        <dbReference type="SAM" id="Phobius"/>
    </source>
</evidence>
<comment type="caution">
    <text evidence="9">The sequence shown here is derived from an EMBL/GenBank/DDBJ whole genome shotgun (WGS) entry which is preliminary data.</text>
</comment>
<keyword evidence="2" id="KW-0813">Transport</keyword>
<dbReference type="GO" id="GO:0055085">
    <property type="term" value="P:transmembrane transport"/>
    <property type="evidence" value="ECO:0007669"/>
    <property type="project" value="InterPro"/>
</dbReference>
<evidence type="ECO:0000256" key="1">
    <source>
        <dbReference type="ARBA" id="ARBA00004141"/>
    </source>
</evidence>
<sequence length="81" mass="8574">MEFLQAHQAVIALAILGMMFVFFMWERFSPEVVATLGAGAFLALGILDTNTVLSVFANPAPITIGAMFVLSGALVRTGALD</sequence>
<feature type="transmembrane region" description="Helical" evidence="7">
    <location>
        <begin position="32"/>
        <end position="56"/>
    </location>
</feature>
<protein>
    <recommendedName>
        <fullName evidence="8">Citrate transporter-like domain-containing protein</fullName>
    </recommendedName>
</protein>
<reference evidence="9 10" key="1">
    <citation type="submission" date="2017-07" db="EMBL/GenBank/DDBJ databases">
        <title>Draft Genome Sequences of Select Purple Nonsulfur Bacteria.</title>
        <authorList>
            <person name="Lasarre B."/>
            <person name="Mckinlay J.B."/>
        </authorList>
    </citation>
    <scope>NUCLEOTIDE SEQUENCE [LARGE SCALE GENOMIC DNA]</scope>
    <source>
        <strain evidence="9 10">DSM 5909</strain>
    </source>
</reference>
<keyword evidence="3 7" id="KW-0812">Transmembrane</keyword>
<comment type="subcellular location">
    <subcellularLocation>
        <location evidence="1">Membrane</location>
        <topology evidence="1">Multi-pass membrane protein</topology>
    </subcellularLocation>
</comment>
<accession>A0A327JYG3</accession>
<evidence type="ECO:0000259" key="8">
    <source>
        <dbReference type="Pfam" id="PF03600"/>
    </source>
</evidence>
<dbReference type="Proteomes" id="UP000249130">
    <property type="component" value="Unassembled WGS sequence"/>
</dbReference>
<gene>
    <name evidence="9" type="ORF">CH341_32620</name>
</gene>
<keyword evidence="10" id="KW-1185">Reference proteome</keyword>
<proteinExistence type="predicted"/>
<evidence type="ECO:0000313" key="9">
    <source>
        <dbReference type="EMBL" id="RAI31539.1"/>
    </source>
</evidence>
<dbReference type="EMBL" id="NPEX01000895">
    <property type="protein sequence ID" value="RAI31539.1"/>
    <property type="molecule type" value="Genomic_DNA"/>
</dbReference>
<keyword evidence="6 7" id="KW-0472">Membrane</keyword>
<dbReference type="AlphaFoldDB" id="A0A327JYG3"/>
<evidence type="ECO:0000256" key="4">
    <source>
        <dbReference type="ARBA" id="ARBA00022737"/>
    </source>
</evidence>
<dbReference type="GO" id="GO:0005886">
    <property type="term" value="C:plasma membrane"/>
    <property type="evidence" value="ECO:0007669"/>
    <property type="project" value="TreeGrafter"/>
</dbReference>
<feature type="domain" description="Citrate transporter-like" evidence="8">
    <location>
        <begin position="20"/>
        <end position="81"/>
    </location>
</feature>
<dbReference type="Pfam" id="PF03600">
    <property type="entry name" value="CitMHS"/>
    <property type="match status" value="1"/>
</dbReference>
<feature type="transmembrane region" description="Helical" evidence="7">
    <location>
        <begin position="6"/>
        <end position="25"/>
    </location>
</feature>
<name>A0A327JYG3_9BRAD</name>
<keyword evidence="4" id="KW-0677">Repeat</keyword>
<dbReference type="PANTHER" id="PTHR43652:SF2">
    <property type="entry name" value="BASIC AMINO ACID ANTIPORTER YFCC-RELATED"/>
    <property type="match status" value="1"/>
</dbReference>
<organism evidence="9 10">
    <name type="scientific">Rhodoplanes roseus</name>
    <dbReference type="NCBI Taxonomy" id="29409"/>
    <lineage>
        <taxon>Bacteria</taxon>
        <taxon>Pseudomonadati</taxon>
        <taxon>Pseudomonadota</taxon>
        <taxon>Alphaproteobacteria</taxon>
        <taxon>Hyphomicrobiales</taxon>
        <taxon>Nitrobacteraceae</taxon>
        <taxon>Rhodoplanes</taxon>
    </lineage>
</organism>
<feature type="non-terminal residue" evidence="9">
    <location>
        <position position="81"/>
    </location>
</feature>
<evidence type="ECO:0000256" key="6">
    <source>
        <dbReference type="ARBA" id="ARBA00023136"/>
    </source>
</evidence>
<keyword evidence="5 7" id="KW-1133">Transmembrane helix</keyword>
<dbReference type="PANTHER" id="PTHR43652">
    <property type="entry name" value="BASIC AMINO ACID ANTIPORTER YFCC-RELATED"/>
    <property type="match status" value="1"/>
</dbReference>
<evidence type="ECO:0000256" key="3">
    <source>
        <dbReference type="ARBA" id="ARBA00022692"/>
    </source>
</evidence>
<dbReference type="InterPro" id="IPR004680">
    <property type="entry name" value="Cit_transptr-like_dom"/>
</dbReference>
<evidence type="ECO:0000256" key="5">
    <source>
        <dbReference type="ARBA" id="ARBA00022989"/>
    </source>
</evidence>
<feature type="transmembrane region" description="Helical" evidence="7">
    <location>
        <begin position="62"/>
        <end position="79"/>
    </location>
</feature>
<evidence type="ECO:0000313" key="10">
    <source>
        <dbReference type="Proteomes" id="UP000249130"/>
    </source>
</evidence>
<dbReference type="InterPro" id="IPR051679">
    <property type="entry name" value="DASS-Related_Transporters"/>
</dbReference>
<evidence type="ECO:0000256" key="2">
    <source>
        <dbReference type="ARBA" id="ARBA00022448"/>
    </source>
</evidence>